<feature type="domain" description="DIX" evidence="2">
    <location>
        <begin position="3"/>
        <end position="95"/>
    </location>
</feature>
<feature type="compositionally biased region" description="Basic residues" evidence="1">
    <location>
        <begin position="109"/>
        <end position="128"/>
    </location>
</feature>
<feature type="compositionally biased region" description="Gly residues" evidence="1">
    <location>
        <begin position="251"/>
        <end position="261"/>
    </location>
</feature>
<sequence>MTTIRYFIPEDGDSEMQPNVFLAPKPRHPGSPPTLGQLKDAFPLPGQYHFRFKAPLAPGTDREKGAMAVWMDVVDERQPVPTWQNGIIVKVTRVSMEDDDDDDDDDDHHHHHHNNTHHHTPAPQRHHAPAPAPQPSRAPPAHSTSIASTGSAASVDDLFGSPPVPAAPTSGGSLLDFNDHASTPAPAAAAHADFLGMMAPTHGTPAPPPPQAPQSGGYPGNPNMYSSQTQQQQQQQPQFNTGYTQQQQQGGAFGGLGTPWK</sequence>
<accession>A0A9K3KXW1</accession>
<organism evidence="3 4">
    <name type="scientific">Nitzschia inconspicua</name>
    <dbReference type="NCBI Taxonomy" id="303405"/>
    <lineage>
        <taxon>Eukaryota</taxon>
        <taxon>Sar</taxon>
        <taxon>Stramenopiles</taxon>
        <taxon>Ochrophyta</taxon>
        <taxon>Bacillariophyta</taxon>
        <taxon>Bacillariophyceae</taxon>
        <taxon>Bacillariophycidae</taxon>
        <taxon>Bacillariales</taxon>
        <taxon>Bacillariaceae</taxon>
        <taxon>Nitzschia</taxon>
    </lineage>
</organism>
<dbReference type="PANTHER" id="PTHR42509:SF1">
    <property type="entry name" value="DIX DOMAIN-CONTAINING PROTEIN"/>
    <property type="match status" value="1"/>
</dbReference>
<comment type="caution">
    <text evidence="3">The sequence shown here is derived from an EMBL/GenBank/DDBJ whole genome shotgun (WGS) entry which is preliminary data.</text>
</comment>
<dbReference type="EMBL" id="JAGRRH010000017">
    <property type="protein sequence ID" value="KAG7351848.1"/>
    <property type="molecule type" value="Genomic_DNA"/>
</dbReference>
<dbReference type="PROSITE" id="PS50841">
    <property type="entry name" value="DIX"/>
    <property type="match status" value="1"/>
</dbReference>
<reference evidence="3" key="2">
    <citation type="submission" date="2021-04" db="EMBL/GenBank/DDBJ databases">
        <authorList>
            <person name="Podell S."/>
        </authorList>
    </citation>
    <scope>NUCLEOTIDE SEQUENCE</scope>
    <source>
        <strain evidence="3">Hildebrandi</strain>
    </source>
</reference>
<feature type="compositionally biased region" description="Low complexity" evidence="1">
    <location>
        <begin position="139"/>
        <end position="154"/>
    </location>
</feature>
<dbReference type="AlphaFoldDB" id="A0A9K3KXW1"/>
<feature type="compositionally biased region" description="Acidic residues" evidence="1">
    <location>
        <begin position="97"/>
        <end position="106"/>
    </location>
</feature>
<dbReference type="OrthoDB" id="10007451at2759"/>
<dbReference type="Proteomes" id="UP000693970">
    <property type="component" value="Unassembled WGS sequence"/>
</dbReference>
<protein>
    <submittedName>
        <fullName evidence="3">DIX domain containing protein</fullName>
    </submittedName>
</protein>
<feature type="compositionally biased region" description="Low complexity" evidence="1">
    <location>
        <begin position="228"/>
        <end position="250"/>
    </location>
</feature>
<evidence type="ECO:0000313" key="4">
    <source>
        <dbReference type="Proteomes" id="UP000693970"/>
    </source>
</evidence>
<feature type="region of interest" description="Disordered" evidence="1">
    <location>
        <begin position="198"/>
        <end position="261"/>
    </location>
</feature>
<evidence type="ECO:0000256" key="1">
    <source>
        <dbReference type="SAM" id="MobiDB-lite"/>
    </source>
</evidence>
<dbReference type="PANTHER" id="PTHR42509">
    <property type="entry name" value="DIX DOMAIN-CONTAINING PROTEIN"/>
    <property type="match status" value="1"/>
</dbReference>
<gene>
    <name evidence="3" type="ORF">IV203_007896</name>
</gene>
<reference evidence="3" key="1">
    <citation type="journal article" date="2021" name="Sci. Rep.">
        <title>Diploid genomic architecture of Nitzschia inconspicua, an elite biomass production diatom.</title>
        <authorList>
            <person name="Oliver A."/>
            <person name="Podell S."/>
            <person name="Pinowska A."/>
            <person name="Traller J.C."/>
            <person name="Smith S.R."/>
            <person name="McClure R."/>
            <person name="Beliaev A."/>
            <person name="Bohutskyi P."/>
            <person name="Hill E.A."/>
            <person name="Rabines A."/>
            <person name="Zheng H."/>
            <person name="Allen L.Z."/>
            <person name="Kuo A."/>
            <person name="Grigoriev I.V."/>
            <person name="Allen A.E."/>
            <person name="Hazlebeck D."/>
            <person name="Allen E.E."/>
        </authorList>
    </citation>
    <scope>NUCLEOTIDE SEQUENCE</scope>
    <source>
        <strain evidence="3">Hildebrandi</strain>
    </source>
</reference>
<name>A0A9K3KXW1_9STRA</name>
<feature type="region of interest" description="Disordered" evidence="1">
    <location>
        <begin position="97"/>
        <end position="178"/>
    </location>
</feature>
<evidence type="ECO:0000259" key="2">
    <source>
        <dbReference type="PROSITE" id="PS50841"/>
    </source>
</evidence>
<dbReference type="Pfam" id="PF00778">
    <property type="entry name" value="DIX"/>
    <property type="match status" value="1"/>
</dbReference>
<dbReference type="InterPro" id="IPR001158">
    <property type="entry name" value="DIX"/>
</dbReference>
<evidence type="ECO:0000313" key="3">
    <source>
        <dbReference type="EMBL" id="KAG7351848.1"/>
    </source>
</evidence>
<keyword evidence="4" id="KW-1185">Reference proteome</keyword>
<proteinExistence type="predicted"/>